<dbReference type="CDD" id="cd07012">
    <property type="entry name" value="PBP2_Bug_TTT"/>
    <property type="match status" value="1"/>
</dbReference>
<dbReference type="SUPFAM" id="SSF53850">
    <property type="entry name" value="Periplasmic binding protein-like II"/>
    <property type="match status" value="1"/>
</dbReference>
<protein>
    <submittedName>
        <fullName evidence="2">Tripartite tricarboxylate transporter substrate binding protein</fullName>
    </submittedName>
</protein>
<dbReference type="PANTHER" id="PTHR42928:SF5">
    <property type="entry name" value="BLR1237 PROTEIN"/>
    <property type="match status" value="1"/>
</dbReference>
<dbReference type="Gene3D" id="3.40.190.10">
    <property type="entry name" value="Periplasmic binding protein-like II"/>
    <property type="match status" value="1"/>
</dbReference>
<dbReference type="InterPro" id="IPR005064">
    <property type="entry name" value="BUG"/>
</dbReference>
<evidence type="ECO:0000313" key="3">
    <source>
        <dbReference type="Proteomes" id="UP001336250"/>
    </source>
</evidence>
<dbReference type="EMBL" id="JAZIBG010000003">
    <property type="protein sequence ID" value="MEF7612361.1"/>
    <property type="molecule type" value="Genomic_DNA"/>
</dbReference>
<evidence type="ECO:0000256" key="1">
    <source>
        <dbReference type="ARBA" id="ARBA00006987"/>
    </source>
</evidence>
<reference evidence="2 3" key="1">
    <citation type="submission" date="2024-02" db="EMBL/GenBank/DDBJ databases">
        <title>Genome sequence of Aquincola sp. MAHUQ-54.</title>
        <authorList>
            <person name="Huq M.A."/>
        </authorList>
    </citation>
    <scope>NUCLEOTIDE SEQUENCE [LARGE SCALE GENOMIC DNA]</scope>
    <source>
        <strain evidence="2 3">MAHUQ-54</strain>
    </source>
</reference>
<dbReference type="Proteomes" id="UP001336250">
    <property type="component" value="Unassembled WGS sequence"/>
</dbReference>
<dbReference type="PROSITE" id="PS51318">
    <property type="entry name" value="TAT"/>
    <property type="match status" value="1"/>
</dbReference>
<keyword evidence="3" id="KW-1185">Reference proteome</keyword>
<gene>
    <name evidence="2" type="ORF">V4F39_00470</name>
</gene>
<dbReference type="RefSeq" id="WP_332287261.1">
    <property type="nucleotide sequence ID" value="NZ_JAZIBG010000003.1"/>
</dbReference>
<dbReference type="AlphaFoldDB" id="A0AAW9Q083"/>
<dbReference type="Pfam" id="PF03401">
    <property type="entry name" value="TctC"/>
    <property type="match status" value="1"/>
</dbReference>
<dbReference type="Gene3D" id="3.40.190.150">
    <property type="entry name" value="Bordetella uptake gene, domain 1"/>
    <property type="match status" value="1"/>
</dbReference>
<comment type="similarity">
    <text evidence="1">Belongs to the UPF0065 (bug) family.</text>
</comment>
<name>A0AAW9Q083_9BURK</name>
<organism evidence="2 3">
    <name type="scientific">Aquincola agrisoli</name>
    <dbReference type="NCBI Taxonomy" id="3119538"/>
    <lineage>
        <taxon>Bacteria</taxon>
        <taxon>Pseudomonadati</taxon>
        <taxon>Pseudomonadota</taxon>
        <taxon>Betaproteobacteria</taxon>
        <taxon>Burkholderiales</taxon>
        <taxon>Sphaerotilaceae</taxon>
        <taxon>Aquincola</taxon>
    </lineage>
</organism>
<evidence type="ECO:0000313" key="2">
    <source>
        <dbReference type="EMBL" id="MEF7612361.1"/>
    </source>
</evidence>
<dbReference type="InterPro" id="IPR006311">
    <property type="entry name" value="TAT_signal"/>
</dbReference>
<sequence>MPHDPAPSPTAPALRRRTVLAAAAASALVPFGTARAQAFPSRPITLIVPWPAGGSTDRHHRLLAELASKHLGQNVIVQNQPGAGGTLGPGSMALTAKPDGYTISQYPMGMLRIPHMQKTQWHPLNDFTFIMGVSGYTFGFVVRADSPYKTFNDYVEAARKQPGKIDYGSTGIGTSPHLLIEEVAEAAKIQLNHVPFKGNADQMQALIGGHVMAASDATGWDKFVDAGQMRLLLTFGETRTKRWPQVPTAKDLGYGVVSTSPYGLVGPKGMDPAVVKALHDAFKKAMDDPRHAEVMEQLNQQVWYRTGDEYRAWATETFAKDRQLIEKLGLAAK</sequence>
<proteinExistence type="inferred from homology"/>
<dbReference type="PIRSF" id="PIRSF017082">
    <property type="entry name" value="YflP"/>
    <property type="match status" value="1"/>
</dbReference>
<comment type="caution">
    <text evidence="2">The sequence shown here is derived from an EMBL/GenBank/DDBJ whole genome shotgun (WGS) entry which is preliminary data.</text>
</comment>
<dbReference type="InterPro" id="IPR042100">
    <property type="entry name" value="Bug_dom1"/>
</dbReference>
<dbReference type="PANTHER" id="PTHR42928">
    <property type="entry name" value="TRICARBOXYLATE-BINDING PROTEIN"/>
    <property type="match status" value="1"/>
</dbReference>
<accession>A0AAW9Q083</accession>